<keyword evidence="1" id="KW-0812">Transmembrane</keyword>
<proteinExistence type="predicted"/>
<dbReference type="RefSeq" id="WP_180307332.1">
    <property type="nucleotide sequence ID" value="NZ_CP058952.1"/>
</dbReference>
<evidence type="ECO:0000256" key="1">
    <source>
        <dbReference type="SAM" id="Phobius"/>
    </source>
</evidence>
<feature type="domain" description="Type 4 fimbrial biogenesis protein PilX N-terminal" evidence="2">
    <location>
        <begin position="15"/>
        <end position="65"/>
    </location>
</feature>
<feature type="transmembrane region" description="Helical" evidence="1">
    <location>
        <begin position="16"/>
        <end position="36"/>
    </location>
</feature>
<dbReference type="InterPro" id="IPR025746">
    <property type="entry name" value="PilX_N_dom"/>
</dbReference>
<keyword evidence="4" id="KW-1185">Reference proteome</keyword>
<dbReference type="EMBL" id="CP058952">
    <property type="protein sequence ID" value="QLI80187.1"/>
    <property type="molecule type" value="Genomic_DNA"/>
</dbReference>
<keyword evidence="1" id="KW-0472">Membrane</keyword>
<gene>
    <name evidence="3" type="ORF">HZU75_00775</name>
</gene>
<sequence length="440" mass="46524">MAHNLKTQRSLSKQRGVATLLVSIMILFILGIMTLYTNRSVIIEQRSATNEYKQAQALEAAQSGMAKFMAQLSSADSTINWQKFFTQSGSNITLKSSYENQAALNTHGYINSNGSAYTHDISTANAALPNTLLDAPKDAANNSTAIVQAYAVYLASTTTPNRFLIVSRGCADTTDCTYAAAYVTSEFTIGSTPTCALDINGNATVKNNSSIHALLRNDPRFDCGISVGSITASGGSLSQVTGCQNDCQNNPGDRLTPNYSTTGSSSKQDHFNKYFPGKTMAQLLSERTTQAAASPKTACVITPSGGAEATAADLLNCKALGLNRIFVNGNLNLGTDNRIDNFGYNMNANGITGVEIVINGDFKMNTAANIWGFLYVGGNTLTDPDGTPFSGSLRVDGSAAFGGSVTVNSSFAVYTQTGYTRDPNGGGVKANLALGTWRDF</sequence>
<dbReference type="Pfam" id="PF14341">
    <property type="entry name" value="PilX_N"/>
    <property type="match status" value="1"/>
</dbReference>
<organism evidence="3 4">
    <name type="scientific">Chitinibacter fontanus</name>
    <dbReference type="NCBI Taxonomy" id="1737446"/>
    <lineage>
        <taxon>Bacteria</taxon>
        <taxon>Pseudomonadati</taxon>
        <taxon>Pseudomonadota</taxon>
        <taxon>Betaproteobacteria</taxon>
        <taxon>Neisseriales</taxon>
        <taxon>Chitinibacteraceae</taxon>
        <taxon>Chitinibacter</taxon>
    </lineage>
</organism>
<accession>A0A7D5ZE42</accession>
<keyword evidence="1" id="KW-1133">Transmembrane helix</keyword>
<evidence type="ECO:0000313" key="4">
    <source>
        <dbReference type="Proteomes" id="UP000510822"/>
    </source>
</evidence>
<dbReference type="KEGG" id="cfon:HZU75_00775"/>
<dbReference type="AlphaFoldDB" id="A0A7D5ZE42"/>
<reference evidence="3 4" key="1">
    <citation type="journal article" date="2016" name="Int. J. Syst. Evol. Microbiol.">
        <title>Chitinibacter fontanus sp. nov., isolated from a spring.</title>
        <authorList>
            <person name="Sheu S.Y."/>
            <person name="Li Y.S."/>
            <person name="Young C.C."/>
            <person name="Chen W.M."/>
        </authorList>
    </citation>
    <scope>NUCLEOTIDE SEQUENCE [LARGE SCALE GENOMIC DNA]</scope>
    <source>
        <strain evidence="3 4">STM-7</strain>
    </source>
</reference>
<dbReference type="Proteomes" id="UP000510822">
    <property type="component" value="Chromosome"/>
</dbReference>
<name>A0A7D5ZE42_9NEIS</name>
<protein>
    <recommendedName>
        <fullName evidence="2">Type 4 fimbrial biogenesis protein PilX N-terminal domain-containing protein</fullName>
    </recommendedName>
</protein>
<evidence type="ECO:0000259" key="2">
    <source>
        <dbReference type="Pfam" id="PF14341"/>
    </source>
</evidence>
<evidence type="ECO:0000313" key="3">
    <source>
        <dbReference type="EMBL" id="QLI80187.1"/>
    </source>
</evidence>